<dbReference type="RefSeq" id="WP_203764272.1">
    <property type="nucleotide sequence ID" value="NZ_BAAAYJ010000103.1"/>
</dbReference>
<name>A0A919JDR0_9ACTN</name>
<dbReference type="Proteomes" id="UP000647172">
    <property type="component" value="Unassembled WGS sequence"/>
</dbReference>
<organism evidence="1 2">
    <name type="scientific">Actinoplanes nipponensis</name>
    <dbReference type="NCBI Taxonomy" id="135950"/>
    <lineage>
        <taxon>Bacteria</taxon>
        <taxon>Bacillati</taxon>
        <taxon>Actinomycetota</taxon>
        <taxon>Actinomycetes</taxon>
        <taxon>Micromonosporales</taxon>
        <taxon>Micromonosporaceae</taxon>
        <taxon>Actinoplanes</taxon>
    </lineage>
</organism>
<protein>
    <recommendedName>
        <fullName evidence="3">NTP pyrophosphohydrolase MazG putative catalytic core domain-containing protein</fullName>
    </recommendedName>
</protein>
<gene>
    <name evidence="1" type="ORF">Ani05nite_06010</name>
</gene>
<dbReference type="AlphaFoldDB" id="A0A919JDR0"/>
<sequence>MEVTENRPARPAPGPGLDEMQAAVRSVRHRHGLEVTAGVALLDACAELGELAGAYLKDTAYADRPGAAGVATERVRAEFGDVLFAVLSFADAAGLSARQQLAATLERYETRFGPTARGGERHG</sequence>
<comment type="caution">
    <text evidence="1">The sequence shown here is derived from an EMBL/GenBank/DDBJ whole genome shotgun (WGS) entry which is preliminary data.</text>
</comment>
<evidence type="ECO:0008006" key="3">
    <source>
        <dbReference type="Google" id="ProtNLM"/>
    </source>
</evidence>
<proteinExistence type="predicted"/>
<reference evidence="1" key="1">
    <citation type="submission" date="2021-01" db="EMBL/GenBank/DDBJ databases">
        <title>Whole genome shotgun sequence of Actinoplanes nipponensis NBRC 14063.</title>
        <authorList>
            <person name="Komaki H."/>
            <person name="Tamura T."/>
        </authorList>
    </citation>
    <scope>NUCLEOTIDE SEQUENCE</scope>
    <source>
        <strain evidence="1">NBRC 14063</strain>
    </source>
</reference>
<dbReference type="Gene3D" id="1.10.287.1080">
    <property type="entry name" value="MazG-like"/>
    <property type="match status" value="1"/>
</dbReference>
<evidence type="ECO:0000313" key="1">
    <source>
        <dbReference type="EMBL" id="GIE47067.1"/>
    </source>
</evidence>
<dbReference type="SUPFAM" id="SSF101386">
    <property type="entry name" value="all-alpha NTP pyrophosphatases"/>
    <property type="match status" value="1"/>
</dbReference>
<dbReference type="EMBL" id="BOMQ01000008">
    <property type="protein sequence ID" value="GIE47067.1"/>
    <property type="molecule type" value="Genomic_DNA"/>
</dbReference>
<evidence type="ECO:0000313" key="2">
    <source>
        <dbReference type="Proteomes" id="UP000647172"/>
    </source>
</evidence>
<keyword evidence="2" id="KW-1185">Reference proteome</keyword>
<accession>A0A919JDR0</accession>